<evidence type="ECO:0000313" key="2">
    <source>
        <dbReference type="EMBL" id="RCG14343.1"/>
    </source>
</evidence>
<dbReference type="Proteomes" id="UP000252914">
    <property type="component" value="Unassembled WGS sequence"/>
</dbReference>
<dbReference type="GO" id="GO:0016740">
    <property type="term" value="F:transferase activity"/>
    <property type="evidence" value="ECO:0007669"/>
    <property type="project" value="UniProtKB-KW"/>
</dbReference>
<accession>A0A367E8M9</accession>
<evidence type="ECO:0000259" key="1">
    <source>
        <dbReference type="Pfam" id="PF01636"/>
    </source>
</evidence>
<dbReference type="EMBL" id="QOIN01000071">
    <property type="protein sequence ID" value="RCG14343.1"/>
    <property type="molecule type" value="Genomic_DNA"/>
</dbReference>
<dbReference type="InterPro" id="IPR011009">
    <property type="entry name" value="Kinase-like_dom_sf"/>
</dbReference>
<name>A0A367E8M9_9ACTN</name>
<keyword evidence="2" id="KW-0808">Transferase</keyword>
<dbReference type="Gene3D" id="3.30.200.20">
    <property type="entry name" value="Phosphorylase Kinase, domain 1"/>
    <property type="match status" value="1"/>
</dbReference>
<dbReference type="SUPFAM" id="SSF56112">
    <property type="entry name" value="Protein kinase-like (PK-like)"/>
    <property type="match status" value="1"/>
</dbReference>
<evidence type="ECO:0000313" key="3">
    <source>
        <dbReference type="Proteomes" id="UP000252914"/>
    </source>
</evidence>
<dbReference type="RefSeq" id="WP_114025597.1">
    <property type="nucleotide sequence ID" value="NZ_QOIN01000071.1"/>
</dbReference>
<keyword evidence="3" id="KW-1185">Reference proteome</keyword>
<dbReference type="InterPro" id="IPR002575">
    <property type="entry name" value="Aminoglycoside_PTrfase"/>
</dbReference>
<organism evidence="2 3">
    <name type="scientific">Streptomyces diacarni</name>
    <dbReference type="NCBI Taxonomy" id="2800381"/>
    <lineage>
        <taxon>Bacteria</taxon>
        <taxon>Bacillati</taxon>
        <taxon>Actinomycetota</taxon>
        <taxon>Actinomycetes</taxon>
        <taxon>Kitasatosporales</taxon>
        <taxon>Streptomycetaceae</taxon>
        <taxon>Streptomyces</taxon>
    </lineage>
</organism>
<dbReference type="Gene3D" id="3.90.1200.10">
    <property type="match status" value="1"/>
</dbReference>
<dbReference type="Pfam" id="PF01636">
    <property type="entry name" value="APH"/>
    <property type="match status" value="1"/>
</dbReference>
<comment type="caution">
    <text evidence="2">The sequence shown here is derived from an EMBL/GenBank/DDBJ whole genome shotgun (WGS) entry which is preliminary data.</text>
</comment>
<gene>
    <name evidence="2" type="ORF">DTL70_31920</name>
</gene>
<protein>
    <submittedName>
        <fullName evidence="2">Aminoglycoside phosphotransferase</fullName>
    </submittedName>
</protein>
<reference evidence="2 3" key="1">
    <citation type="submission" date="2018-06" db="EMBL/GenBank/DDBJ databases">
        <title>Streptomyces reniochalinae sp. nov. and Streptomyces diacarnus sp. nov. from marine sponges.</title>
        <authorList>
            <person name="Li L."/>
        </authorList>
    </citation>
    <scope>NUCLEOTIDE SEQUENCE [LARGE SCALE GENOMIC DNA]</scope>
    <source>
        <strain evidence="2 3">LHW51701</strain>
    </source>
</reference>
<feature type="domain" description="Aminoglycoside phosphotransferase" evidence="1">
    <location>
        <begin position="31"/>
        <end position="282"/>
    </location>
</feature>
<dbReference type="AlphaFoldDB" id="A0A367E8M9"/>
<sequence>MQPSSLSRTLTQGTLDVLLGRYADVGDPVACEPVSHGLLNRGYRVTTTRGRYFLKHHLDGQSARSRIERRHRAAARLGELGLPVVPVVPDAEGRSVVVAADGRCFALHPWIEGGHRHGSELSLAQCAGLGTLLGRVHTRLAGAGVPKAPRGAQGSADPAATYETIGALLERVRARRCRDSFDELAEHRLTERRALLRRHARQRPDAVQDRFYGWVHGDFHPLNLLYAPGGATARVVAILDWDRLSVQPRAEEAVRGAAIFFLRPGGTLDLRRVRAFARAYRGGARAPREELAAAVHRVWWERLNDFWMLRWRYERRDGRVDVQFPAAAALVVWWTAHYEAVRAAFCD</sequence>
<proteinExistence type="predicted"/>